<name>A4AB86_9GAMM</name>
<reference evidence="4 5" key="2">
    <citation type="journal article" date="2009" name="PLoS ONE">
        <title>The photosynthetic apparatus and its regulation in the aerobic gammaproteobacterium Congregibacter litoralis gen. nov., sp. nov.</title>
        <authorList>
            <person name="Spring S."/>
            <person name="Lunsdorf H."/>
            <person name="Fuchs B.M."/>
            <person name="Tindall B.J."/>
        </authorList>
    </citation>
    <scope>NUCLEOTIDE SEQUENCE [LARGE SCALE GENOMIC DNA]</scope>
    <source>
        <strain evidence="4">KT71</strain>
    </source>
</reference>
<accession>A4AB86</accession>
<dbReference type="InterPro" id="IPR036513">
    <property type="entry name" value="STAS_dom_sf"/>
</dbReference>
<dbReference type="CDD" id="cd06533">
    <property type="entry name" value="Glyco_transf_WecG_TagA"/>
    <property type="match status" value="1"/>
</dbReference>
<dbReference type="PROSITE" id="PS50801">
    <property type="entry name" value="STAS"/>
    <property type="match status" value="2"/>
</dbReference>
<comment type="caution">
    <text evidence="4">The sequence shown here is derived from an EMBL/GenBank/DDBJ whole genome shotgun (WGS) entry which is preliminary data.</text>
</comment>
<evidence type="ECO:0000313" key="4">
    <source>
        <dbReference type="EMBL" id="EAQ96640.1"/>
    </source>
</evidence>
<dbReference type="AlphaFoldDB" id="A4AB86"/>
<dbReference type="Pfam" id="PF03808">
    <property type="entry name" value="Glyco_tran_WecG"/>
    <property type="match status" value="1"/>
</dbReference>
<dbReference type="STRING" id="314285.KT71_06434"/>
<keyword evidence="5" id="KW-1185">Reference proteome</keyword>
<dbReference type="Gene3D" id="3.30.750.24">
    <property type="entry name" value="STAS domain"/>
    <property type="match status" value="2"/>
</dbReference>
<evidence type="ECO:0000256" key="1">
    <source>
        <dbReference type="ARBA" id="ARBA00022676"/>
    </source>
</evidence>
<dbReference type="GO" id="GO:0047244">
    <property type="term" value="F:N-acetylglucosaminyldiphosphoundecaprenol N-acetyl-beta-D-mannosaminyltransferase activity"/>
    <property type="evidence" value="ECO:0007669"/>
    <property type="project" value="UniProtKB-EC"/>
</dbReference>
<feature type="domain" description="STAS" evidence="3">
    <location>
        <begin position="313"/>
        <end position="388"/>
    </location>
</feature>
<dbReference type="PANTHER" id="PTHR34136">
    <property type="match status" value="1"/>
</dbReference>
<keyword evidence="2 4" id="KW-0808">Transferase</keyword>
<organism evidence="4 5">
    <name type="scientific">Congregibacter litoralis KT71</name>
    <dbReference type="NCBI Taxonomy" id="314285"/>
    <lineage>
        <taxon>Bacteria</taxon>
        <taxon>Pseudomonadati</taxon>
        <taxon>Pseudomonadota</taxon>
        <taxon>Gammaproteobacteria</taxon>
        <taxon>Cellvibrionales</taxon>
        <taxon>Halieaceae</taxon>
        <taxon>Congregibacter</taxon>
    </lineage>
</organism>
<sequence>MSSLIFNPGRDCFNSMGIPVDNLTLENAVEQVIAMAKARDGRARLVSTLNADFLVNSLGTALSRPRHPELLEVLRSSDLVTADGFPIVWLSRLLGRPISERVCGSDMVPAIAGRAAEEGLSIFLLGGAAGIAAEAGRVLEARYPGLRIAGSAAPFIKTTGRDLANTEDEDLALLDEIHASEADILLVGLGNPKQELWFNRNRKRLRTPVSIGVGGTFEFVIGTVRRAPAIWQRLNLEWVFRMLQDPGRLWKRYSKGLVKLGALATPVILQRIRENLLPGTAELPGPGALPWQRLWSSREQSIALLAVPRRVGADYLQRVIEDVAVESDAGELRILDFSDVKHIELSAQQELFNLASLLRRPGTQIQLMGMSPRLRRQLTAARLMDLLETDSTGTIDRLAGGADHATSFSCQSYALKDATLTMLSGPVSRETLRELGFVECLLHSVRDRHCIIDFRNVSLLESSGIAELMPLFTHAGQNGSAVYLSGAGHNVRQMLRMAEIDSTAKLISDQQLLERISRDNDDPRNGAKEHV</sequence>
<keyword evidence="1 4" id="KW-0328">Glycosyltransferase</keyword>
<dbReference type="EC" id="2.4.1.187" evidence="4"/>
<evidence type="ECO:0000259" key="3">
    <source>
        <dbReference type="PROSITE" id="PS50801"/>
    </source>
</evidence>
<dbReference type="Proteomes" id="UP000019205">
    <property type="component" value="Chromosome"/>
</dbReference>
<dbReference type="NCBIfam" id="TIGR00696">
    <property type="entry name" value="wecG_tagA_cpsF"/>
    <property type="match status" value="1"/>
</dbReference>
<dbReference type="HOGENOM" id="CLU_041635_0_0_6"/>
<reference evidence="4 5" key="1">
    <citation type="journal article" date="2007" name="Proc. Natl. Acad. Sci. U.S.A.">
        <title>Characterization of a marine gammaproteobacterium capable of aerobic anoxygenic photosynthesis.</title>
        <authorList>
            <person name="Fuchs B.M."/>
            <person name="Spring S."/>
            <person name="Teeling H."/>
            <person name="Quast C."/>
            <person name="Wulf J."/>
            <person name="Schattenhofer M."/>
            <person name="Yan S."/>
            <person name="Ferriera S."/>
            <person name="Johnson J."/>
            <person name="Glockner F.O."/>
            <person name="Amann R."/>
        </authorList>
    </citation>
    <scope>NUCLEOTIDE SEQUENCE [LARGE SCALE GENOMIC DNA]</scope>
    <source>
        <strain evidence="4">KT71</strain>
    </source>
</reference>
<dbReference type="SUPFAM" id="SSF52091">
    <property type="entry name" value="SpoIIaa-like"/>
    <property type="match status" value="2"/>
</dbReference>
<dbReference type="InterPro" id="IPR002645">
    <property type="entry name" value="STAS_dom"/>
</dbReference>
<dbReference type="RefSeq" id="WP_008293707.1">
    <property type="nucleotide sequence ID" value="NZ_CM002299.1"/>
</dbReference>
<evidence type="ECO:0000256" key="2">
    <source>
        <dbReference type="ARBA" id="ARBA00022679"/>
    </source>
</evidence>
<feature type="domain" description="STAS" evidence="3">
    <location>
        <begin position="451"/>
        <end position="500"/>
    </location>
</feature>
<dbReference type="Pfam" id="PF01740">
    <property type="entry name" value="STAS"/>
    <property type="match status" value="1"/>
</dbReference>
<dbReference type="EMBL" id="AAOA02000004">
    <property type="protein sequence ID" value="EAQ96640.1"/>
    <property type="molecule type" value="Genomic_DNA"/>
</dbReference>
<dbReference type="InterPro" id="IPR004629">
    <property type="entry name" value="WecG_TagA_CpsF"/>
</dbReference>
<dbReference type="eggNOG" id="COG1922">
    <property type="taxonomic scope" value="Bacteria"/>
</dbReference>
<protein>
    <submittedName>
        <fullName evidence="4">Bacterial polymer biosynthesis protein, WecB/TagA/CpsF family</fullName>
        <ecNumber evidence="4">2.4.1.187</ecNumber>
    </submittedName>
</protein>
<gene>
    <name evidence="4" type="ORF">KT71_06434</name>
</gene>
<dbReference type="PANTHER" id="PTHR34136:SF1">
    <property type="entry name" value="UDP-N-ACETYL-D-MANNOSAMINURONIC ACID TRANSFERASE"/>
    <property type="match status" value="1"/>
</dbReference>
<proteinExistence type="predicted"/>
<dbReference type="OrthoDB" id="9808602at2"/>
<evidence type="ECO:0000313" key="5">
    <source>
        <dbReference type="Proteomes" id="UP000019205"/>
    </source>
</evidence>